<dbReference type="SUPFAM" id="SSF52317">
    <property type="entry name" value="Class I glutamine amidotransferase-like"/>
    <property type="match status" value="1"/>
</dbReference>
<feature type="domain" description="ThuA-like" evidence="2">
    <location>
        <begin position="41"/>
        <end position="285"/>
    </location>
</feature>
<evidence type="ECO:0000256" key="1">
    <source>
        <dbReference type="SAM" id="Phobius"/>
    </source>
</evidence>
<dbReference type="EMBL" id="BKAG01000013">
    <property type="protein sequence ID" value="GEP42882.1"/>
    <property type="molecule type" value="Genomic_DNA"/>
</dbReference>
<keyword evidence="4" id="KW-1185">Reference proteome</keyword>
<organism evidence="3 4">
    <name type="scientific">Brevifollis gellanilyticus</name>
    <dbReference type="NCBI Taxonomy" id="748831"/>
    <lineage>
        <taxon>Bacteria</taxon>
        <taxon>Pseudomonadati</taxon>
        <taxon>Verrucomicrobiota</taxon>
        <taxon>Verrucomicrobiia</taxon>
        <taxon>Verrucomicrobiales</taxon>
        <taxon>Verrucomicrobiaceae</taxon>
    </lineage>
</organism>
<evidence type="ECO:0000313" key="3">
    <source>
        <dbReference type="EMBL" id="GEP42882.1"/>
    </source>
</evidence>
<proteinExistence type="predicted"/>
<name>A0A512M818_9BACT</name>
<dbReference type="Gene3D" id="3.40.50.880">
    <property type="match status" value="1"/>
</dbReference>
<dbReference type="InterPro" id="IPR029062">
    <property type="entry name" value="Class_I_gatase-like"/>
</dbReference>
<keyword evidence="1" id="KW-1133">Transmembrane helix</keyword>
<dbReference type="InterPro" id="IPR029010">
    <property type="entry name" value="ThuA-like"/>
</dbReference>
<comment type="caution">
    <text evidence="3">The sequence shown here is derived from an EMBL/GenBank/DDBJ whole genome shotgun (WGS) entry which is preliminary data.</text>
</comment>
<gene>
    <name evidence="3" type="ORF">BGE01nite_21730</name>
</gene>
<evidence type="ECO:0000313" key="4">
    <source>
        <dbReference type="Proteomes" id="UP000321577"/>
    </source>
</evidence>
<reference evidence="3 4" key="1">
    <citation type="submission" date="2019-07" db="EMBL/GenBank/DDBJ databases">
        <title>Whole genome shotgun sequence of Brevifollis gellanilyticus NBRC 108608.</title>
        <authorList>
            <person name="Hosoyama A."/>
            <person name="Uohara A."/>
            <person name="Ohji S."/>
            <person name="Ichikawa N."/>
        </authorList>
    </citation>
    <scope>NUCLEOTIDE SEQUENCE [LARGE SCALE GENOMIC DNA]</scope>
    <source>
        <strain evidence="3 4">NBRC 108608</strain>
    </source>
</reference>
<feature type="transmembrane region" description="Helical" evidence="1">
    <location>
        <begin position="17"/>
        <end position="37"/>
    </location>
</feature>
<evidence type="ECO:0000259" key="2">
    <source>
        <dbReference type="Pfam" id="PF06283"/>
    </source>
</evidence>
<protein>
    <recommendedName>
        <fullName evidence="2">ThuA-like domain-containing protein</fullName>
    </recommendedName>
</protein>
<dbReference type="PANTHER" id="PTHR40469:SF2">
    <property type="entry name" value="GALACTOSE-BINDING DOMAIN-LIKE SUPERFAMILY PROTEIN"/>
    <property type="match status" value="1"/>
</dbReference>
<accession>A0A512M818</accession>
<dbReference type="AlphaFoldDB" id="A0A512M818"/>
<keyword evidence="1" id="KW-0812">Transmembrane</keyword>
<dbReference type="Proteomes" id="UP000321577">
    <property type="component" value="Unassembled WGS sequence"/>
</dbReference>
<keyword evidence="1" id="KW-0472">Membrane</keyword>
<dbReference type="PANTHER" id="PTHR40469">
    <property type="entry name" value="SECRETED GLYCOSYL HYDROLASE"/>
    <property type="match status" value="1"/>
</dbReference>
<dbReference type="Pfam" id="PF06283">
    <property type="entry name" value="ThuA"/>
    <property type="match status" value="1"/>
</dbReference>
<sequence length="324" mass="35955">MIWTGVDAPNYYLTMKIFAPLFCLVAAIGLVIAAPAAKKSRILFFSKSSGFEHSVISWKNGKPSHAEKVLQELGAKQGWEFEFSKDGSKFSKDYLAQFDAVFFYTTGNLLEEGTDKQPPMSAEGKQALFDFVKAGKGFIGTHSASDTFHTNNESKKGPDRYLNHGEQADSYVRFIGGEFIKHGAQQVVKNSVVNPKFPGFEKVGADYAFMEEWYSLKDFSPDIHVLSVMDAPAMTGDEYKRPAFPSTWARKEGDGRVWYTAMGHREDMWTNPVFQDILIGGIRWALGEVQAEVPANIKDVAPGAYTNPPYIEPKPAAPAKPKAK</sequence>